<name>A0A1N6JBE5_9BACT</name>
<dbReference type="PANTHER" id="PTHR24362">
    <property type="entry name" value="SERINE/THREONINE-PROTEIN KINASE NEK"/>
    <property type="match status" value="1"/>
</dbReference>
<dbReference type="RefSeq" id="WP_074241040.1">
    <property type="nucleotide sequence ID" value="NZ_FSRA01000002.1"/>
</dbReference>
<evidence type="ECO:0000259" key="1">
    <source>
        <dbReference type="PROSITE" id="PS50011"/>
    </source>
</evidence>
<feature type="domain" description="Protein kinase" evidence="1">
    <location>
        <begin position="36"/>
        <end position="300"/>
    </location>
</feature>
<dbReference type="SUPFAM" id="SSF158745">
    <property type="entry name" value="LanC-like"/>
    <property type="match status" value="1"/>
</dbReference>
<dbReference type="Pfam" id="PF00069">
    <property type="entry name" value="Pkinase"/>
    <property type="match status" value="1"/>
</dbReference>
<dbReference type="InterPro" id="IPR012341">
    <property type="entry name" value="6hp_glycosidase-like_sf"/>
</dbReference>
<dbReference type="STRING" id="536979.SAMN04488055_3833"/>
<evidence type="ECO:0000313" key="2">
    <source>
        <dbReference type="EMBL" id="SIO41658.1"/>
    </source>
</evidence>
<dbReference type="Proteomes" id="UP000185003">
    <property type="component" value="Unassembled WGS sequence"/>
</dbReference>
<dbReference type="PROSITE" id="PS50011">
    <property type="entry name" value="PROTEIN_KINASE_DOM"/>
    <property type="match status" value="1"/>
</dbReference>
<dbReference type="Gene3D" id="1.50.10.10">
    <property type="match status" value="1"/>
</dbReference>
<keyword evidence="2" id="KW-0723">Serine/threonine-protein kinase</keyword>
<dbReference type="GO" id="GO:0005524">
    <property type="term" value="F:ATP binding"/>
    <property type="evidence" value="ECO:0007669"/>
    <property type="project" value="InterPro"/>
</dbReference>
<sequence length="718" mass="82096">MTEENIVNIEIDQTEQPINKLSKAEKKSGKRIGYNYIILKSFKESKKNDVVKCLYIKSLFDFGICVIKEGTYGDAKDIHGRDIKDRLIWQKELHQILQDKVRIPKFLGSFEENGNYYLAIERIKGESLGEYFKKHKGTIRDSIINGTKKGMKILNLLIQIAAILEKIHELRFIHRDVTTNNFIITPGNKIAIIDMELTYSLDRQFPSPPFMLGTRGFMSPEQEAANIYPSTKEDIYSFGMIMLHAWCDINPLKLNNTEGKDVERKVSFLIPDQKIAKIITDCLQPISSNRPTAKGIQETLIEYRKDLKSRKSRKLSTKSYYSNEEILETLQKSIFSLESPLFFTEEKGWFSESMRQDPTPKLDNDKITKAWYASFSKGIAGILYYLSIAKKAGLDISPTQKATTVGMQLIINKYSDRLNNSNPGLHFGSDGIASTLSFALNTGLIEWQPNYDTWIAQLLERRLENYGIATGIAGQGIANLHCKDYNPKATIIRLEQIVGNILERQEIKLGGDKEKNQSLGFLHGDAGVIFFLLEFGRTYQHKGTLQVVERKLEELMKKVRNSEKGKYLQNAKAQKTGHGWGEGLAGIAFTFLRAYDLFQHPAYKEFSKEILFNIPEKILIGSLSQYAGLSGIAEVYIEASRILKEEEWKKRTDHIAQLIMNLKKVHPKYGPYWLVEKERQPVGNFMIGTSGILHFLTRYVNPDLIHFPLFPEKYSFTS</sequence>
<dbReference type="Gene3D" id="1.10.510.10">
    <property type="entry name" value="Transferase(Phosphotransferase) domain 1"/>
    <property type="match status" value="1"/>
</dbReference>
<proteinExistence type="predicted"/>
<keyword evidence="3" id="KW-1185">Reference proteome</keyword>
<dbReference type="InterPro" id="IPR008266">
    <property type="entry name" value="Tyr_kinase_AS"/>
</dbReference>
<organism evidence="2 3">
    <name type="scientific">Chitinophaga niabensis</name>
    <dbReference type="NCBI Taxonomy" id="536979"/>
    <lineage>
        <taxon>Bacteria</taxon>
        <taxon>Pseudomonadati</taxon>
        <taxon>Bacteroidota</taxon>
        <taxon>Chitinophagia</taxon>
        <taxon>Chitinophagales</taxon>
        <taxon>Chitinophagaceae</taxon>
        <taxon>Chitinophaga</taxon>
    </lineage>
</organism>
<dbReference type="AlphaFoldDB" id="A0A1N6JBE5"/>
<dbReference type="PANTHER" id="PTHR24362:SF309">
    <property type="entry name" value="PROTEIN KINASE DOMAIN-CONTAINING PROTEIN"/>
    <property type="match status" value="1"/>
</dbReference>
<keyword evidence="2" id="KW-0808">Transferase</keyword>
<keyword evidence="2" id="KW-0418">Kinase</keyword>
<dbReference type="SUPFAM" id="SSF56112">
    <property type="entry name" value="Protein kinase-like (PK-like)"/>
    <property type="match status" value="1"/>
</dbReference>
<gene>
    <name evidence="2" type="ORF">SAMN04488055_3833</name>
</gene>
<dbReference type="GO" id="GO:0004674">
    <property type="term" value="F:protein serine/threonine kinase activity"/>
    <property type="evidence" value="ECO:0007669"/>
    <property type="project" value="UniProtKB-KW"/>
</dbReference>
<dbReference type="InterPro" id="IPR000719">
    <property type="entry name" value="Prot_kinase_dom"/>
</dbReference>
<dbReference type="Pfam" id="PF05147">
    <property type="entry name" value="LANC_like"/>
    <property type="match status" value="1"/>
</dbReference>
<dbReference type="GO" id="GO:0005975">
    <property type="term" value="P:carbohydrate metabolic process"/>
    <property type="evidence" value="ECO:0007669"/>
    <property type="project" value="InterPro"/>
</dbReference>
<dbReference type="SMART" id="SM01260">
    <property type="entry name" value="LANC_like"/>
    <property type="match status" value="1"/>
</dbReference>
<evidence type="ECO:0000313" key="3">
    <source>
        <dbReference type="Proteomes" id="UP000185003"/>
    </source>
</evidence>
<dbReference type="EMBL" id="FSRA01000002">
    <property type="protein sequence ID" value="SIO41658.1"/>
    <property type="molecule type" value="Genomic_DNA"/>
</dbReference>
<dbReference type="PROSITE" id="PS00109">
    <property type="entry name" value="PROTEIN_KINASE_TYR"/>
    <property type="match status" value="1"/>
</dbReference>
<dbReference type="GO" id="GO:0031179">
    <property type="term" value="P:peptide modification"/>
    <property type="evidence" value="ECO:0007669"/>
    <property type="project" value="InterPro"/>
</dbReference>
<dbReference type="OrthoDB" id="9813021at2"/>
<dbReference type="InterPro" id="IPR007822">
    <property type="entry name" value="LANC-like"/>
</dbReference>
<protein>
    <submittedName>
        <fullName evidence="2">Serine/threonine protein kinase</fullName>
    </submittedName>
</protein>
<dbReference type="InterPro" id="IPR011009">
    <property type="entry name" value="Kinase-like_dom_sf"/>
</dbReference>
<accession>A0A1N6JBE5</accession>
<reference evidence="3" key="1">
    <citation type="submission" date="2016-11" db="EMBL/GenBank/DDBJ databases">
        <authorList>
            <person name="Varghese N."/>
            <person name="Submissions S."/>
        </authorList>
    </citation>
    <scope>NUCLEOTIDE SEQUENCE [LARGE SCALE GENOMIC DNA]</scope>
    <source>
        <strain evidence="3">DSM 24787</strain>
    </source>
</reference>